<reference evidence="4" key="2">
    <citation type="submission" date="2020-09" db="EMBL/GenBank/DDBJ databases">
        <authorList>
            <person name="Sun Q."/>
            <person name="Zhou Y."/>
        </authorList>
    </citation>
    <scope>NUCLEOTIDE SEQUENCE</scope>
    <source>
        <strain evidence="4">CGMCC 4.7679</strain>
    </source>
</reference>
<dbReference type="SUPFAM" id="SSF103025">
    <property type="entry name" value="Folate-binding domain"/>
    <property type="match status" value="1"/>
</dbReference>
<dbReference type="InterPro" id="IPR017703">
    <property type="entry name" value="YgfZ/GCV_T_CS"/>
</dbReference>
<dbReference type="InterPro" id="IPR006222">
    <property type="entry name" value="GCVT_N"/>
</dbReference>
<protein>
    <submittedName>
        <fullName evidence="4">Glycine cleavage system protein T</fullName>
    </submittedName>
</protein>
<comment type="caution">
    <text evidence="4">The sequence shown here is derived from an EMBL/GenBank/DDBJ whole genome shotgun (WGS) entry which is preliminary data.</text>
</comment>
<dbReference type="GO" id="GO:0016226">
    <property type="term" value="P:iron-sulfur cluster assembly"/>
    <property type="evidence" value="ECO:0007669"/>
    <property type="project" value="TreeGrafter"/>
</dbReference>
<keyword evidence="1" id="KW-0809">Transit peptide</keyword>
<proteinExistence type="predicted"/>
<gene>
    <name evidence="4" type="ORF">GCM10017566_32700</name>
</gene>
<evidence type="ECO:0000313" key="4">
    <source>
        <dbReference type="EMBL" id="GHF56980.1"/>
    </source>
</evidence>
<evidence type="ECO:0000259" key="3">
    <source>
        <dbReference type="Pfam" id="PF01571"/>
    </source>
</evidence>
<dbReference type="Pfam" id="PF01571">
    <property type="entry name" value="GCV_T"/>
    <property type="match status" value="1"/>
</dbReference>
<evidence type="ECO:0000256" key="2">
    <source>
        <dbReference type="SAM" id="MobiDB-lite"/>
    </source>
</evidence>
<organism evidence="4 5">
    <name type="scientific">Amycolatopsis bartoniae</name>
    <dbReference type="NCBI Taxonomy" id="941986"/>
    <lineage>
        <taxon>Bacteria</taxon>
        <taxon>Bacillati</taxon>
        <taxon>Actinomycetota</taxon>
        <taxon>Actinomycetes</taxon>
        <taxon>Pseudonocardiales</taxon>
        <taxon>Pseudonocardiaceae</taxon>
        <taxon>Amycolatopsis</taxon>
    </lineage>
</organism>
<dbReference type="InterPro" id="IPR027266">
    <property type="entry name" value="TrmE/GcvT-like"/>
</dbReference>
<accession>A0A8H9IYB8</accession>
<dbReference type="Proteomes" id="UP000658656">
    <property type="component" value="Unassembled WGS sequence"/>
</dbReference>
<name>A0A8H9IYB8_9PSEU</name>
<dbReference type="AlphaFoldDB" id="A0A8H9IYB8"/>
<feature type="region of interest" description="Disordered" evidence="2">
    <location>
        <begin position="367"/>
        <end position="386"/>
    </location>
</feature>
<dbReference type="EMBL" id="BNAV01000004">
    <property type="protein sequence ID" value="GHF56980.1"/>
    <property type="molecule type" value="Genomic_DNA"/>
</dbReference>
<reference evidence="4" key="1">
    <citation type="journal article" date="2014" name="Int. J. Syst. Evol. Microbiol.">
        <title>Complete genome sequence of Corynebacterium casei LMG S-19264T (=DSM 44701T), isolated from a smear-ripened cheese.</title>
        <authorList>
            <consortium name="US DOE Joint Genome Institute (JGI-PGF)"/>
            <person name="Walter F."/>
            <person name="Albersmeier A."/>
            <person name="Kalinowski J."/>
            <person name="Ruckert C."/>
        </authorList>
    </citation>
    <scope>NUCLEOTIDE SEQUENCE</scope>
    <source>
        <strain evidence="4">CGMCC 4.7679</strain>
    </source>
</reference>
<dbReference type="Gene3D" id="3.30.1360.120">
    <property type="entry name" value="Probable tRNA modification gtpase trme, domain 1"/>
    <property type="match status" value="1"/>
</dbReference>
<dbReference type="InterPro" id="IPR045179">
    <property type="entry name" value="YgfZ/GcvT"/>
</dbReference>
<sequence>MESPYSPNIGGMTYQSPLLEAPGAVAPPDGHPEQGVPWHWGDPFAEQRTATRSVAVVDRSHREVLKVTGPERLSWLHLVISQHVTELAEGTGTEALVLDSQGHVDTHMVLAHVEGAVYLDSDPGAKATSALPKGGPQTLREYLEAMKFWSQVEISDVTGELAVLTVLGPDADRVLSTLDIALPATPYAVVAVGGGFARRMPWPGRSSVDLAVPRAELAAWWRRITDAGARPAGSWAFDALRVESLRPRLGVDTDERTIPHEVNWIGSAAHVAKGCYRGQETVAKVYNVGRPPRRMVLLHLDGSPEVYPETGDAVRLGDRVVGRVGSVAQHHELGPVALALLKRSVPVDAELLAGEEDRVVQAAVDPDSVPAEHVGQGREAAARLRG</sequence>
<dbReference type="NCBIfam" id="TIGR03317">
    <property type="entry name" value="ygfZ_signature"/>
    <property type="match status" value="1"/>
</dbReference>
<dbReference type="PANTHER" id="PTHR22602">
    <property type="entry name" value="TRANSFERASE CAF17, MITOCHONDRIAL-RELATED"/>
    <property type="match status" value="1"/>
</dbReference>
<feature type="domain" description="GCVT N-terminal" evidence="3">
    <location>
        <begin position="45"/>
        <end position="263"/>
    </location>
</feature>
<evidence type="ECO:0000313" key="5">
    <source>
        <dbReference type="Proteomes" id="UP000658656"/>
    </source>
</evidence>
<evidence type="ECO:0000256" key="1">
    <source>
        <dbReference type="ARBA" id="ARBA00022946"/>
    </source>
</evidence>
<dbReference type="PANTHER" id="PTHR22602:SF0">
    <property type="entry name" value="TRANSFERASE CAF17, MITOCHONDRIAL-RELATED"/>
    <property type="match status" value="1"/>
</dbReference>
<keyword evidence="5" id="KW-1185">Reference proteome</keyword>